<keyword evidence="4" id="KW-1185">Reference proteome</keyword>
<feature type="region of interest" description="Disordered" evidence="2">
    <location>
        <begin position="1"/>
        <end position="62"/>
    </location>
</feature>
<organism evidence="4 5">
    <name type="scientific">Rhodamnia argentea</name>
    <dbReference type="NCBI Taxonomy" id="178133"/>
    <lineage>
        <taxon>Eukaryota</taxon>
        <taxon>Viridiplantae</taxon>
        <taxon>Streptophyta</taxon>
        <taxon>Embryophyta</taxon>
        <taxon>Tracheophyta</taxon>
        <taxon>Spermatophyta</taxon>
        <taxon>Magnoliopsida</taxon>
        <taxon>eudicotyledons</taxon>
        <taxon>Gunneridae</taxon>
        <taxon>Pentapetalae</taxon>
        <taxon>rosids</taxon>
        <taxon>malvids</taxon>
        <taxon>Myrtales</taxon>
        <taxon>Myrtaceae</taxon>
        <taxon>Myrtoideae</taxon>
        <taxon>Myrteae</taxon>
        <taxon>Australasian group</taxon>
        <taxon>Rhodamnia</taxon>
    </lineage>
</organism>
<dbReference type="InterPro" id="IPR043502">
    <property type="entry name" value="DNA/RNA_pol_sf"/>
</dbReference>
<dbReference type="SUPFAM" id="SSF57756">
    <property type="entry name" value="Retrovirus zinc finger-like domains"/>
    <property type="match status" value="1"/>
</dbReference>
<dbReference type="InterPro" id="IPR001878">
    <property type="entry name" value="Znf_CCHC"/>
</dbReference>
<reference evidence="5" key="1">
    <citation type="submission" date="2025-08" db="UniProtKB">
        <authorList>
            <consortium name="RefSeq"/>
        </authorList>
    </citation>
    <scope>IDENTIFICATION</scope>
    <source>
        <tissue evidence="5">Leaf</tissue>
    </source>
</reference>
<dbReference type="Proteomes" id="UP000827889">
    <property type="component" value="Chromosome 4"/>
</dbReference>
<evidence type="ECO:0000313" key="5">
    <source>
        <dbReference type="RefSeq" id="XP_048133474.1"/>
    </source>
</evidence>
<keyword evidence="1" id="KW-0863">Zinc-finger</keyword>
<proteinExistence type="predicted"/>
<dbReference type="InterPro" id="IPR036875">
    <property type="entry name" value="Znf_CCHC_sf"/>
</dbReference>
<dbReference type="InterPro" id="IPR032567">
    <property type="entry name" value="RTL1-rel"/>
</dbReference>
<feature type="compositionally biased region" description="Basic and acidic residues" evidence="2">
    <location>
        <begin position="166"/>
        <end position="177"/>
    </location>
</feature>
<name>A0ABM3HA41_9MYRT</name>
<keyword evidence="1" id="KW-0479">Metal-binding</keyword>
<dbReference type="Pfam" id="PF00098">
    <property type="entry name" value="zf-CCHC"/>
    <property type="match status" value="1"/>
</dbReference>
<keyword evidence="1" id="KW-0862">Zinc</keyword>
<evidence type="ECO:0000256" key="2">
    <source>
        <dbReference type="SAM" id="MobiDB-lite"/>
    </source>
</evidence>
<protein>
    <submittedName>
        <fullName evidence="5">Uncharacterized protein LOC125314664</fullName>
    </submittedName>
</protein>
<dbReference type="Gene3D" id="4.10.60.10">
    <property type="entry name" value="Zinc finger, CCHC-type"/>
    <property type="match status" value="1"/>
</dbReference>
<dbReference type="RefSeq" id="XP_048133474.1">
    <property type="nucleotide sequence ID" value="XM_048277517.1"/>
</dbReference>
<sequence length="504" mass="56288">MSSDSDPPLVSLVRDRGKRAIDIDPSDVPRGSRGRPSIRRQDDTRADSQETRKQSQQLRAQNNVSGVIEPGGDRGYTFAQFGKAKPPTYDGQTDPLMAFAGNFVADEKDKAEHFQRGLRPEIRFELASLLLTTYEDVLERAIGIEQEILESGIAGAPQHKRHKARNFQESHLSEGNKQRGFSGIEKAKSRAILKPSTTCGKLHSGQCYWKTGVCFLCGKAGYIRQTCPMQRKAPADNRSCFVCGRPGHLARTCPMRKNAPPVDRPQENQQRQRTAGKVFTMTEEDAAASNAVVTGDVSIASRYAYALFGPGATHSFVSMKFAKKLDVPPKSLDGDLRVDTPTGDFFNADRVYKRWLISVLQARKLLKKGCHGYLAYVRDTNKDVVKLENVSVVRDFPDVFPEDLPDLPLDREIEFFIDPMPGTTPISKAPYRMAPTELRELKTQLQELPDKGFIRPSVSPWGAPVLFVKKKDNSMRLCIDYPAVPLLPATVRRPQLVLKVFLDL</sequence>
<evidence type="ECO:0000313" key="4">
    <source>
        <dbReference type="Proteomes" id="UP000827889"/>
    </source>
</evidence>
<feature type="compositionally biased region" description="Basic and acidic residues" evidence="2">
    <location>
        <begin position="39"/>
        <end position="53"/>
    </location>
</feature>
<dbReference type="PANTHER" id="PTHR15503">
    <property type="entry name" value="LDOC1 RELATED"/>
    <property type="match status" value="1"/>
</dbReference>
<feature type="domain" description="CCHC-type" evidence="3">
    <location>
        <begin position="240"/>
        <end position="254"/>
    </location>
</feature>
<accession>A0ABM3HA41</accession>
<dbReference type="PROSITE" id="PS50158">
    <property type="entry name" value="ZF_CCHC"/>
    <property type="match status" value="1"/>
</dbReference>
<evidence type="ECO:0000259" key="3">
    <source>
        <dbReference type="PROSITE" id="PS50158"/>
    </source>
</evidence>
<dbReference type="GeneID" id="125314664"/>
<dbReference type="SUPFAM" id="SSF56672">
    <property type="entry name" value="DNA/RNA polymerases"/>
    <property type="match status" value="1"/>
</dbReference>
<gene>
    <name evidence="5" type="primary">LOC125314664</name>
</gene>
<dbReference type="Pfam" id="PF08284">
    <property type="entry name" value="RVP_2"/>
    <property type="match status" value="1"/>
</dbReference>
<dbReference type="Gene3D" id="3.10.10.10">
    <property type="entry name" value="HIV Type 1 Reverse Transcriptase, subunit A, domain 1"/>
    <property type="match status" value="1"/>
</dbReference>
<dbReference type="SMART" id="SM00343">
    <property type="entry name" value="ZnF_C2HC"/>
    <property type="match status" value="2"/>
</dbReference>
<evidence type="ECO:0000256" key="1">
    <source>
        <dbReference type="PROSITE-ProRule" id="PRU00047"/>
    </source>
</evidence>
<feature type="compositionally biased region" description="Basic and acidic residues" evidence="2">
    <location>
        <begin position="13"/>
        <end position="22"/>
    </location>
</feature>
<dbReference type="PANTHER" id="PTHR15503:SF45">
    <property type="entry name" value="RNA-DIRECTED DNA POLYMERASE HOMOLOG"/>
    <property type="match status" value="1"/>
</dbReference>
<feature type="region of interest" description="Disordered" evidence="2">
    <location>
        <begin position="156"/>
        <end position="181"/>
    </location>
</feature>